<dbReference type="FunFam" id="3.30.300.30:FF:000015">
    <property type="entry name" value="Nonribosomal peptide synthase SidD"/>
    <property type="match status" value="4"/>
</dbReference>
<dbReference type="InterPro" id="IPR006162">
    <property type="entry name" value="Ppantetheine_attach_site"/>
</dbReference>
<dbReference type="InterPro" id="IPR036736">
    <property type="entry name" value="ACP-like_sf"/>
</dbReference>
<dbReference type="FunFam" id="1.10.1200.10:FF:000005">
    <property type="entry name" value="Nonribosomal peptide synthetase 1"/>
    <property type="match status" value="3"/>
</dbReference>
<dbReference type="InterPro" id="IPR023213">
    <property type="entry name" value="CAT-like_dom_sf"/>
</dbReference>
<protein>
    <submittedName>
        <fullName evidence="7">Nonribosomal peptide synthetase 13</fullName>
    </submittedName>
</protein>
<dbReference type="EMBL" id="LKMD01000104">
    <property type="protein sequence ID" value="PIA94684.1"/>
    <property type="molecule type" value="Genomic_DNA"/>
</dbReference>
<dbReference type="Pfam" id="PF00550">
    <property type="entry name" value="PP-binding"/>
    <property type="match status" value="4"/>
</dbReference>
<feature type="domain" description="Carrier" evidence="6">
    <location>
        <begin position="3201"/>
        <end position="3277"/>
    </location>
</feature>
<feature type="domain" description="Carrier" evidence="6">
    <location>
        <begin position="1646"/>
        <end position="1722"/>
    </location>
</feature>
<feature type="domain" description="Carrier" evidence="6">
    <location>
        <begin position="4287"/>
        <end position="4363"/>
    </location>
</feature>
<feature type="compositionally biased region" description="Polar residues" evidence="5">
    <location>
        <begin position="2210"/>
        <end position="2219"/>
    </location>
</feature>
<dbReference type="Proteomes" id="UP000230605">
    <property type="component" value="Chromosome 6"/>
</dbReference>
<dbReference type="GO" id="GO:0044550">
    <property type="term" value="P:secondary metabolite biosynthetic process"/>
    <property type="evidence" value="ECO:0007669"/>
    <property type="project" value="TreeGrafter"/>
</dbReference>
<dbReference type="PANTHER" id="PTHR45527:SF3">
    <property type="entry name" value="SIDEROPHORE SYNTHETASE (EUROFUNG)"/>
    <property type="match status" value="1"/>
</dbReference>
<dbReference type="Gene3D" id="3.30.559.10">
    <property type="entry name" value="Chloramphenicol acetyltransferase-like domain"/>
    <property type="match status" value="5"/>
</dbReference>
<dbReference type="PROSITE" id="PS00455">
    <property type="entry name" value="AMP_BINDING"/>
    <property type="match status" value="4"/>
</dbReference>
<dbReference type="GO" id="GO:0043041">
    <property type="term" value="P:amino acid activation for nonribosomal peptide biosynthetic process"/>
    <property type="evidence" value="ECO:0007669"/>
    <property type="project" value="TreeGrafter"/>
</dbReference>
<evidence type="ECO:0000259" key="6">
    <source>
        <dbReference type="PROSITE" id="PS50075"/>
    </source>
</evidence>
<evidence type="ECO:0000256" key="4">
    <source>
        <dbReference type="ARBA" id="ARBA00029454"/>
    </source>
</evidence>
<dbReference type="FunFam" id="3.30.559.30:FF:000003">
    <property type="entry name" value="Nonribosomal peptide synthase SidD"/>
    <property type="match status" value="2"/>
</dbReference>
<feature type="domain" description="Carrier" evidence="6">
    <location>
        <begin position="566"/>
        <end position="642"/>
    </location>
</feature>
<dbReference type="SUPFAM" id="SSF52777">
    <property type="entry name" value="CoA-dependent acyltransferases"/>
    <property type="match status" value="10"/>
</dbReference>
<dbReference type="GO" id="GO:0005737">
    <property type="term" value="C:cytoplasm"/>
    <property type="evidence" value="ECO:0007669"/>
    <property type="project" value="TreeGrafter"/>
</dbReference>
<evidence type="ECO:0000256" key="1">
    <source>
        <dbReference type="ARBA" id="ARBA00022450"/>
    </source>
</evidence>
<organism evidence="7 8">
    <name type="scientific">Cercospora beticola</name>
    <name type="common">Sugarbeet leaf spot fungus</name>
    <dbReference type="NCBI Taxonomy" id="122368"/>
    <lineage>
        <taxon>Eukaryota</taxon>
        <taxon>Fungi</taxon>
        <taxon>Dikarya</taxon>
        <taxon>Ascomycota</taxon>
        <taxon>Pezizomycotina</taxon>
        <taxon>Dothideomycetes</taxon>
        <taxon>Dothideomycetidae</taxon>
        <taxon>Mycosphaerellales</taxon>
        <taxon>Mycosphaerellaceae</taxon>
        <taxon>Cercospora</taxon>
    </lineage>
</organism>
<dbReference type="PROSITE" id="PS00012">
    <property type="entry name" value="PHOSPHOPANTETHEINE"/>
    <property type="match status" value="2"/>
</dbReference>
<dbReference type="CDD" id="cd05918">
    <property type="entry name" value="A_NRPS_SidN3_like"/>
    <property type="match status" value="4"/>
</dbReference>
<dbReference type="InterPro" id="IPR020806">
    <property type="entry name" value="PKS_PP-bd"/>
</dbReference>
<dbReference type="Gene3D" id="3.30.300.30">
    <property type="match status" value="4"/>
</dbReference>
<dbReference type="Gene3D" id="3.30.559.30">
    <property type="entry name" value="Nonribosomal peptide synthetase, condensation domain"/>
    <property type="match status" value="5"/>
</dbReference>
<comment type="similarity">
    <text evidence="4">Belongs to the NRP synthetase family.</text>
</comment>
<dbReference type="InterPro" id="IPR010071">
    <property type="entry name" value="AA_adenyl_dom"/>
</dbReference>
<dbReference type="Gene3D" id="3.40.50.12780">
    <property type="entry name" value="N-terminal domain of ligase-like"/>
    <property type="match status" value="4"/>
</dbReference>
<dbReference type="Gene3D" id="1.10.1200.10">
    <property type="entry name" value="ACP-like"/>
    <property type="match status" value="4"/>
</dbReference>
<reference evidence="7 8" key="1">
    <citation type="submission" date="2015-10" db="EMBL/GenBank/DDBJ databases">
        <title>The cercosporin biosynthetic gene cluster was horizontally transferred to several fungal lineages and shown to be expanded in Cercospora beticola based on microsynteny with recipient genomes.</title>
        <authorList>
            <person name="De Jonge R."/>
            <person name="Ebert M.K."/>
            <person name="Suttle J.C."/>
            <person name="Jurick Ii W.M."/>
            <person name="Secor G.A."/>
            <person name="Thomma B.P."/>
            <person name="Van De Peer Y."/>
            <person name="Bolton M.D."/>
        </authorList>
    </citation>
    <scope>NUCLEOTIDE SEQUENCE [LARGE SCALE GENOMIC DNA]</scope>
    <source>
        <strain evidence="7 8">09-40</strain>
    </source>
</reference>
<accession>A0A2G5HQ68</accession>
<evidence type="ECO:0000313" key="7">
    <source>
        <dbReference type="EMBL" id="PIA94684.1"/>
    </source>
</evidence>
<dbReference type="InterPro" id="IPR042099">
    <property type="entry name" value="ANL_N_sf"/>
</dbReference>
<dbReference type="SUPFAM" id="SSF47336">
    <property type="entry name" value="ACP-like"/>
    <property type="match status" value="4"/>
</dbReference>
<name>A0A2G5HQ68_CERBT</name>
<dbReference type="InterPro" id="IPR009081">
    <property type="entry name" value="PP-bd_ACP"/>
</dbReference>
<dbReference type="NCBIfam" id="TIGR01733">
    <property type="entry name" value="AA-adenyl-dom"/>
    <property type="match status" value="2"/>
</dbReference>
<dbReference type="PROSITE" id="PS50075">
    <property type="entry name" value="CARRIER"/>
    <property type="match status" value="4"/>
</dbReference>
<dbReference type="InterPro" id="IPR020845">
    <property type="entry name" value="AMP-binding_CS"/>
</dbReference>
<dbReference type="SUPFAM" id="SSF56801">
    <property type="entry name" value="Acetyl-CoA synthetase-like"/>
    <property type="match status" value="4"/>
</dbReference>
<evidence type="ECO:0000256" key="3">
    <source>
        <dbReference type="ARBA" id="ARBA00022598"/>
    </source>
</evidence>
<dbReference type="Pfam" id="PF00668">
    <property type="entry name" value="Condensation"/>
    <property type="match status" value="5"/>
</dbReference>
<dbReference type="Pfam" id="PF00501">
    <property type="entry name" value="AMP-binding"/>
    <property type="match status" value="4"/>
</dbReference>
<dbReference type="CDD" id="cd19545">
    <property type="entry name" value="FUM14_C_NRPS-like"/>
    <property type="match status" value="4"/>
</dbReference>
<dbReference type="InterPro" id="IPR045851">
    <property type="entry name" value="AMP-bd_C_sf"/>
</dbReference>
<evidence type="ECO:0000256" key="5">
    <source>
        <dbReference type="SAM" id="MobiDB-lite"/>
    </source>
</evidence>
<evidence type="ECO:0000313" key="8">
    <source>
        <dbReference type="Proteomes" id="UP000230605"/>
    </source>
</evidence>
<dbReference type="GO" id="GO:0016874">
    <property type="term" value="F:ligase activity"/>
    <property type="evidence" value="ECO:0007669"/>
    <property type="project" value="UniProtKB-KW"/>
</dbReference>
<proteinExistence type="inferred from homology"/>
<dbReference type="GO" id="GO:0031177">
    <property type="term" value="F:phosphopantetheine binding"/>
    <property type="evidence" value="ECO:0007669"/>
    <property type="project" value="InterPro"/>
</dbReference>
<comment type="caution">
    <text evidence="7">The sequence shown here is derived from an EMBL/GenBank/DDBJ whole genome shotgun (WGS) entry which is preliminary data.</text>
</comment>
<gene>
    <name evidence="7" type="ORF">CB0940_08053</name>
</gene>
<dbReference type="InterPro" id="IPR001242">
    <property type="entry name" value="Condensation_dom"/>
</dbReference>
<dbReference type="NCBIfam" id="NF003417">
    <property type="entry name" value="PRK04813.1"/>
    <property type="match status" value="4"/>
</dbReference>
<evidence type="ECO:0000256" key="2">
    <source>
        <dbReference type="ARBA" id="ARBA00022553"/>
    </source>
</evidence>
<dbReference type="InterPro" id="IPR000873">
    <property type="entry name" value="AMP-dep_synth/lig_dom"/>
</dbReference>
<dbReference type="PANTHER" id="PTHR45527">
    <property type="entry name" value="NONRIBOSOMAL PEPTIDE SYNTHETASE"/>
    <property type="match status" value="1"/>
</dbReference>
<feature type="region of interest" description="Disordered" evidence="5">
    <location>
        <begin position="2203"/>
        <end position="2222"/>
    </location>
</feature>
<dbReference type="OrthoDB" id="416786at2759"/>
<keyword evidence="1" id="KW-0596">Phosphopantetheine</keyword>
<keyword evidence="3" id="KW-0436">Ligase</keyword>
<keyword evidence="2" id="KW-0597">Phosphoprotein</keyword>
<sequence>MNHVDSDSRRADYAGDVQATDEELKTIWHWNSSLPRPIDGLIHDLIRERAQERPDAPAVHAWDGNLTYSQLDAAAGRLAHLLASRGVAEGDIVAIYLKKSKWTPIAMLSIIKSGATAVTLDASHPASRSKNILEQTNVRLILTSSDLRSGMPGFERCQGIELDTHILDSLETEYLHREVVPSRFVYISFTSGTTGQPKGACMSHTNVRSAIYYQGQDLGFHNASRVLDFAPYSFDVAWSNFLHTICAGGCLCIAKEEDMLENLAHVLSSYRCTLVNLTPTVLRTVHPNPTTLETILLSGEPPYPENISQWAHRVRLLNTYGPAECTFKSTFSLVQSRATERPSIGAGVGSCTWLVDLADNSRLVSLGAVGELFLEGPLVGQGYIANPELTAAAFVVDPPWLLHGCTSHPGRRGRLYKTGDLARYDADGKLIFVGRKDTAQVKIRGQRVEMADVEHHARTSLPPGHSALVDVVRPTDTDSPCLTLFIELAGHAVAESKSIVAELSRELTHCLPGFMIPTLYYPVDQIPRAATGKANRRALRDQASAMTMAQLLERQATILDRSAYVEPQNNIEQTLRNIWAKVLHVPATTISTLDNFLRLGGDSIRAIWMISAARDQHLSMSISNVFHAATLRDLAMTVRSTDQKGLLPSIEPFSLLPPTFDRESIRRAAAASLDVGAENIEDIFPCTPMQQGMIAMTSVNQNSYIWSCSYQLPLAVDLEALELAWTKVVRAAAVLRSRILHVESGDLVQVVVRHDRSAKVWDENVEEFSSMGLGTPLFRLGIGRDKRGHVLHVQMHHAVFDGWSRSVIFRDVEDVYRQPSAPPRLARFQPFVRFALEQIEQLRTTKYWDEQLRDCQLVCFPPVNDMKGAKEDLHVTITNLQRPPTGVTPSSIIRAALALLVAKYTNSDEVVFGATISGRQACVPDIELVAGPTFAVVPVRVNLDWDQTLRDLQMQIQEQMIEMHEYEQYGLQNIKNALGASFASDSRLFNLLLVVQQDMDQPAGNDESSLFSTTFGANSDKTLDPFNSYGMMMVATPAESELSLDVSFDTASVSRNECKRFVEQLEHLLHLFCTAEQQSCKLRTLSYASTSDVQQALAWSGATMPLPYEPVVHLIRRKIEAQSSRLAIDAHDSRLTYDDLWRLSSQLAISLRKHGVQGCMIPLCLEKSSWLAVAMLAVLRAGATAVPVSFSIPADRARHIAKTCNSTVAISSRQVVTSCSFAGAHKVLLVEDLLDEANEVDENELVLADFQYAHSSPAVVVFTSGTTSSAKAVLWSHLTLSSNVQAAIELFGLNNDSRILQFAAYDFDVSIVEIFAALCAGGSVCVPRQSELSDRLSHAIDSAQANWVCLTPSVASFLDPAQLPALQTIVLAGEKVTPTCARNWIDAGLRVIVWYGPAEASVATCGVLGKHDWPTGLIGRSKYARTWVVDVHDSWKLAPIGTVGELCIEGPIVADGYIDSNADDSAFSKLTAVEQITADRSDVWSSCYRTGDYVKFDDKGSLVYVGRGTDTWVKIHGRRIQLSDVEEAARTFFAGRPDARIVADVASFADTNSANLVLFVCSNGQRGDQHELSLDSTRDTHLFPLLRRHLASLLPEYMIPTYFIPVDTIPLARTGKVDRRRLHRFANKLRREELLILADAGAIDEQSLSHLEKLIAEIWAPVLGIDLARIRRDDHFFRLGGDSVAAMRLVALADRRNVRISTAQVFKHPILCDMAARAITSDHRTFEVVPTFSLLDTKDIATAISAAARLCNVAPARVMNMYPCTALQQGLLALTARNPGQYVSRSVLQLQDDIDSLRFQRAWLETVEDFCILRTRIVDLPGAGLVQVVLQNLPMQHGSDVEKYLQADERQHMSLGDDLCRAALIDRSFVLTIHHSIYDGTFLSMLLSKLEAKYFSRAGQSTMSFEVFVRHTLRVPVDDSKEFWRRRFATIECQPFPQLPPEINEPRANRECARDIAVRWPREGSTPSIVIQSAWTVLAARFSMTDAVCFGTVLSGRQVDLPGVENCAGPTVCTVPIPVSVDWKESIAALQIRLRQQDLDALPHQQYGIHNIASSASKSNPQDLFQTLLVVHPASTGKTLQSDNPIFKARSFGATLATLGTDPFNAHALMVSCWLSTDGIRLVVSFDDRVLTESQVQMIMHTFDRTLQDMCERPERDLGEVAAVSAEELHSFWSQQPEAQEYYHGGSIKIKTVARVQYDPVKTRERQDDTFGNSSTPQQPDRLREQAASLCGLDVDNIEDLYPCTPLQESLVALSERRPGDYVGNDTLQLAPSVDLLRFRAAWEAVVQAIPILRTRITHIPGEGLVQIVGRDAAPWSTASTLSEFAREVQQTPIFVGASLARYGLVTDQDKSNWIFALTIHHAAYDGITNTLIREALGAFYDQQALPLLLPFRRFVNDTMSRDPDAERDFWSAQFEGLDVQHFPSFSHNQMPRPDSLLTQSVEGLTWGKGDILPSTIVRAAWALVCSRYSSSHDVVFGTIVSGRQAPLDGIDRVCGPTIAALPVRILARPGTEVGAFLQAVQSQALEMIPFEQTGIARISSISEYAREACDYRSMLVIQPEQNMQMAESTLFIAQDSDHQSLDSYHRFNSHALMAICTLGKQRLSFQLSTDSGIIDEDTTSLLAGHFSQAVRELCEASTSARLSELSMTTEQELDQIWRWNELIESSADTCVHEMISRVAQSTPNAIAISAWDGDLTYEQLDRLSTSIAQRILKFKITDNQIVPICFAKSMWTTVAFLAVAKAGHAVFILEPNSPETRLRNIMVQIKPELIITSSSNEPLCSKFCEQVLCVDSALESVSCHDLNDNPDLQLPHVTLQDTMYIIFTSGSTGEPKGCMISHGNMSNAVALQKSCHRIGGTSRVYDFSAYSFDAHHWCLTHTLCAGGTLCVPSETEKQDRLLESLQSYRVTDLLVTPATARMIDPASVPTLRNAIIVGDRMHSEELTPWAASTNLTYAYGPSETTCWATSWKVPCSVPRSIMIGKGNGQVTWIVDPDNFDRLSPIGTVGELCLEGPLVGQGYFGNDGSTRASFVDSPLWLTRGCESAQGRQGRVYRTGDLVKYNPADCNIIFVGRRDNQVKLHGRRLELGEIEQHLVNGLARRTTPPLLAAELVTPAALARPVLVVFLQVQELNWETLQGQLEELRSELGERFPSYMIPSTFVPLSAMPLNSSGKVNRRKLREIGSDLDVAQLAASSTQSIASPPATDRERKLQNMWSQTLHISLETIGQDSNYFRVGGDSISAMQLMTTARRQGFSLAVSQILTRPCLKDMADAMEPLDVGAQAPSIEPFSLLNHPRKRDEIRREISRQCSVSIDSVEDGYPCTAVQKSLLAVTSKRPGDYIARIPIELADEVDLSQLQEAWEQVSNVAAPILRNRVVAIEDEGFVQAQLRLPLEWSEHESVESFLECDNNQSMGLGTSLTRLAIVKDAKASRILCILIQHHAIYDGVSIALLLDKVSSAYKRTDKYTTPAPFQRFIQHVLGISKEKSRDYWRKQFSGCKATSYPDLPHEGYQPQANSTVSASIAGLTWPKQNVTPAIVVRAAWAILSGCYTDSEDVVFGVLSTGRHAPVDGIENIIAPLIAALPVRVPLEPTTTVHKLLSAMQNQSIEMTPYEQTDLSDIQSSSEDAASGAKFNALLVIQHSDQAAGLTCTNGPFQHVSHSLHDGDLNHFNPHAAMIMLQLNRSGDLRIEVNFDAKVIGSAQAELLLAHFERILRQICASSPVDMVKDISALSERDIETLWKWNAEPPAATPACVHDLIASTASTYPDSQALCAWDGELTYHELDTLSNKLAKQLLHCGVAPGSVVPLCFEKSMWQPVAALGAMKAGAACVSIDCTQPEGRLRSIIARIEPKFILSSNANQAMADRLYTATVLVVGQDLRELQPLSDISLPRVSSHDMLYVVFTSGSTGVPKGVVTTHQNFASAATHQRKRLKVSHGTRVFDFVSYSFDVAWSNLLNTLICGGCLCIPSESDRKNDIPGAFNRLKANYSYFTPTVARSLNPLALPELRILAMGGEPIPATEISRWRQVESVVGIYGPAECAQALCFIDLTRESPSKHVGRSFGARTWLVEPGRVDRLAPIGAVGELVIEGPAVAMGYWNDEETTNASFLACPAWLAERNGNASRVYKTGDLLRYNAEDGTLIFVGRKDQMVKLRGQRIELSEVEHHVQKLLRAHTALCKSVAAEIITPCNSKAPILAVFLALADQDVASHDRLDRTLRLTRALEEVEEDLVEVLPQYMIPGAYIVLDEMPMTTTDKIDRRALRQIGGQRRLEDLASMQLHGGKSSQKSPSTDMERRIQQLWSQILGIEASSIKSQSSFLRIGGESISAMRLVAAARQAGISFTVADIFRNPRLSQLAQVAEEIQVEPELKAASFSPRKPFSLLPTSASNGHMEFLYDVVEPLLGGGVDVDDIQDVLPASDFQALAAREALQTPPGRLPHFLLDLPRDIDVARLRWACKRLTEHFGILRTVFIELEGRVWQVQLSNLRMRFEVTKAENEDINAKVQKVCERDLKRRKTWGETLVAFMVVTSPLQQQKFIFRMSHAQFDDHSCASMFQALTAFYLGESMPAPRTGFGDLISFREHNKTASLEYWRNRLYGASAQFHAEKTNQDHVVLAPGDPLSFQISIPLPPLKACRGIPLATIFHAACAIVLEQQYKSQDVIFGRLVIGRALLPAELQETVGPCLVEQPIRYRVQSGDDLWSVAQGLQRQFIEDASHEAAGMVEIIRQATSWPAECCDFGWRTAFQQGDGGVLPFLGQAGVRITAFERPHPPRCRPEIYATPGSDKLELSFEGNRVTHNEEEVRSIVEQVAKLLATCVA</sequence>
<dbReference type="SMART" id="SM00823">
    <property type="entry name" value="PKS_PP"/>
    <property type="match status" value="3"/>
</dbReference>